<organism evidence="2 3">
    <name type="scientific">Cryptococcus wingfieldii CBS 7118</name>
    <dbReference type="NCBI Taxonomy" id="1295528"/>
    <lineage>
        <taxon>Eukaryota</taxon>
        <taxon>Fungi</taxon>
        <taxon>Dikarya</taxon>
        <taxon>Basidiomycota</taxon>
        <taxon>Agaricomycotina</taxon>
        <taxon>Tremellomycetes</taxon>
        <taxon>Tremellales</taxon>
        <taxon>Cryptococcaceae</taxon>
        <taxon>Cryptococcus</taxon>
    </lineage>
</organism>
<dbReference type="InterPro" id="IPR019384">
    <property type="entry name" value="FHIP"/>
</dbReference>
<dbReference type="Pfam" id="PF10257">
    <property type="entry name" value="RAI16-like"/>
    <property type="match status" value="1"/>
</dbReference>
<feature type="region of interest" description="Disordered" evidence="1">
    <location>
        <begin position="768"/>
        <end position="795"/>
    </location>
</feature>
<feature type="compositionally biased region" description="Acidic residues" evidence="1">
    <location>
        <begin position="779"/>
        <end position="788"/>
    </location>
</feature>
<gene>
    <name evidence="2" type="ORF">L198_01905</name>
</gene>
<evidence type="ECO:0000313" key="2">
    <source>
        <dbReference type="EMBL" id="ODO05216.1"/>
    </source>
</evidence>
<sequence length="1107" mass="121005">MEVSSFFTRLLQTPKQQQPTAAPDSLQVFDRAWLDIKETLERPDERQLVRGITSTQVPNHLRHIVDALVYESNRTDEEQVRTGVSLADTTGACLEYFLKNDILANLERLCERDRPHGIKAEVLKAINNLVVLLSERFLIHNAVHRPLRRLLRSCIGDEPEEKVDGGARVVGAAGMSDMAERRAGNEDIEGDLVDLMCVLCSKMRAYPPLLLIFFHDKGWLQPGRSTDPAHKRVMSPTPSTMSNPSTKASTKAQHSFEFLLFSYLLRFVHREGRLGDFARAGLIFLFDIAFLTANEEGGENLSMGGKDGVDPLQDARDVLGEFILDGDFADVMAAALGAVYSMLPTKLRVPSLASRQMSDEDDKGTTAGGMFLGSSLTVDEDEFDMPSFTDEHVQFQLDLLLKLFGFLQDIIHRCNSPLLHADPASSEVSSTLVLGGAIVESTLDAIQSSFLDNVFYPAVLECSSLDGSSVAILTYLDAIFSNVDDGPVLDRIVSFLMDTNATGPSVAVPAAAPMSKKEKRKTGAMGFMGQLTTTTDYFAAEGRFTLKDLILDNLRADDWAATSAALRLLHTLFSEHSIQSTKGLLSFVRDSAATALARKSIPSELNLLPPGESLLPQSVNFVDIQLQETGLYGSLLSHIDPSQGSIELSPGFAGYLTDMQSALEANPSYRLSQYRKALPFIPESEKARVSRHIIDADPIQHRLSPSDPLLRTILHEFERFLEKIPDENVAMTGVLTSLALCPERSLAGWMLYDKSERGEVDPWAKVDREAGSESLLSDADSDSDDSMSDEASSAPNARASLSLPALYQVLRSLTKQLSYIRSDILEDPDLFDRLLAERRQGLLFKDHLDEAMNVMLDVDTFSPSTLFGSPAPGTPNTPNTPHNLFQNKLKPRTSGLASSIKSFLTPKKKTPGNTPSGTPGFLSPTGRTPSLASGLGLGMALGDDDRAPETPPKDPSTIPSPFSRPAFTSAEPPGQSAAPFKSHYDQTLQTLSLSDASSGEVIVQGPWAAPAPSYNVRHRRNRSVKDISMAGDDAFTQTTGDRDEIDELGELSMIAGEEDVGEEQKERKQVSLSMVLDNCVILEEFLKEAVAVVVARRSMGVDQVGYI</sequence>
<dbReference type="OrthoDB" id="5350595at2759"/>
<evidence type="ECO:0008006" key="4">
    <source>
        <dbReference type="Google" id="ProtNLM"/>
    </source>
</evidence>
<feature type="compositionally biased region" description="Low complexity" evidence="1">
    <location>
        <begin position="234"/>
        <end position="246"/>
    </location>
</feature>
<dbReference type="Proteomes" id="UP000094819">
    <property type="component" value="Unassembled WGS sequence"/>
</dbReference>
<dbReference type="GeneID" id="30191118"/>
<dbReference type="AlphaFoldDB" id="A0A1E3JWV0"/>
<reference evidence="2 3" key="1">
    <citation type="submission" date="2016-06" db="EMBL/GenBank/DDBJ databases">
        <title>Evolution of pathogenesis and genome organization in the Tremellales.</title>
        <authorList>
            <person name="Cuomo C."/>
            <person name="Litvintseva A."/>
            <person name="Heitman J."/>
            <person name="Chen Y."/>
            <person name="Sun S."/>
            <person name="Springer D."/>
            <person name="Dromer F."/>
            <person name="Young S."/>
            <person name="Zeng Q."/>
            <person name="Chapman S."/>
            <person name="Gujja S."/>
            <person name="Saif S."/>
            <person name="Birren B."/>
        </authorList>
    </citation>
    <scope>NUCLEOTIDE SEQUENCE [LARGE SCALE GENOMIC DNA]</scope>
    <source>
        <strain evidence="2 3">CBS 7118</strain>
    </source>
</reference>
<dbReference type="EMBL" id="AWGH01000004">
    <property type="protein sequence ID" value="ODO05216.1"/>
    <property type="molecule type" value="Genomic_DNA"/>
</dbReference>
<feature type="region of interest" description="Disordered" evidence="1">
    <location>
        <begin position="903"/>
        <end position="980"/>
    </location>
</feature>
<name>A0A1E3JWV0_9TREE</name>
<accession>A0A1E3JWV0</accession>
<feature type="compositionally biased region" description="Basic and acidic residues" evidence="1">
    <location>
        <begin position="943"/>
        <end position="952"/>
    </location>
</feature>
<feature type="compositionally biased region" description="Low complexity" evidence="1">
    <location>
        <begin position="930"/>
        <end position="941"/>
    </location>
</feature>
<proteinExistence type="predicted"/>
<feature type="region of interest" description="Disordered" evidence="1">
    <location>
        <begin position="225"/>
        <end position="247"/>
    </location>
</feature>
<protein>
    <recommendedName>
        <fullName evidence="4">Retinoic acid induced 16-like protein-domain-containing protein</fullName>
    </recommendedName>
</protein>
<evidence type="ECO:0000313" key="3">
    <source>
        <dbReference type="Proteomes" id="UP000094819"/>
    </source>
</evidence>
<dbReference type="RefSeq" id="XP_019033871.1">
    <property type="nucleotide sequence ID" value="XM_019174064.1"/>
</dbReference>
<dbReference type="PANTHER" id="PTHR21705:SF11">
    <property type="entry name" value="FHIP FAMILY PROTEIN CG3558"/>
    <property type="match status" value="1"/>
</dbReference>
<keyword evidence="3" id="KW-1185">Reference proteome</keyword>
<comment type="caution">
    <text evidence="2">The sequence shown here is derived from an EMBL/GenBank/DDBJ whole genome shotgun (WGS) entry which is preliminary data.</text>
</comment>
<evidence type="ECO:0000256" key="1">
    <source>
        <dbReference type="SAM" id="MobiDB-lite"/>
    </source>
</evidence>
<dbReference type="PANTHER" id="PTHR21705">
    <property type="entry name" value="RAI16 PROTEIN-RELATED"/>
    <property type="match status" value="1"/>
</dbReference>